<dbReference type="PANTHER" id="PTHR43736:SF1">
    <property type="entry name" value="DIHYDRONEOPTERIN TRIPHOSPHATE DIPHOSPHATASE"/>
    <property type="match status" value="1"/>
</dbReference>
<comment type="caution">
    <text evidence="4">The sequence shown here is derived from an EMBL/GenBank/DDBJ whole genome shotgun (WGS) entry which is preliminary data.</text>
</comment>
<dbReference type="Gene3D" id="3.90.79.10">
    <property type="entry name" value="Nucleoside Triphosphate Pyrophosphohydrolase"/>
    <property type="match status" value="1"/>
</dbReference>
<keyword evidence="1 2" id="KW-0378">Hydrolase</keyword>
<protein>
    <recommendedName>
        <fullName evidence="3">Nudix hydrolase domain-containing protein</fullName>
    </recommendedName>
</protein>
<dbReference type="EMBL" id="MFPU01000076">
    <property type="protein sequence ID" value="OGH68892.1"/>
    <property type="molecule type" value="Genomic_DNA"/>
</dbReference>
<proteinExistence type="inferred from homology"/>
<dbReference type="Pfam" id="PF00293">
    <property type="entry name" value="NUDIX"/>
    <property type="match status" value="1"/>
</dbReference>
<dbReference type="PROSITE" id="PS00893">
    <property type="entry name" value="NUDIX_BOX"/>
    <property type="match status" value="1"/>
</dbReference>
<dbReference type="AlphaFoldDB" id="A0A1F6MB44"/>
<dbReference type="Proteomes" id="UP000177953">
    <property type="component" value="Unassembled WGS sequence"/>
</dbReference>
<dbReference type="PRINTS" id="PR00502">
    <property type="entry name" value="NUDIXFAMILY"/>
</dbReference>
<gene>
    <name evidence="4" type="ORF">A2754_00780</name>
</gene>
<dbReference type="InterPro" id="IPR020084">
    <property type="entry name" value="NUDIX_hydrolase_CS"/>
</dbReference>
<dbReference type="InterPro" id="IPR020476">
    <property type="entry name" value="Nudix_hydrolase"/>
</dbReference>
<feature type="domain" description="Nudix hydrolase" evidence="3">
    <location>
        <begin position="2"/>
        <end position="131"/>
    </location>
</feature>
<accession>A0A1F6MB44</accession>
<name>A0A1F6MB44_9BACT</name>
<evidence type="ECO:0000256" key="1">
    <source>
        <dbReference type="ARBA" id="ARBA00022801"/>
    </source>
</evidence>
<dbReference type="GO" id="GO:0016787">
    <property type="term" value="F:hydrolase activity"/>
    <property type="evidence" value="ECO:0007669"/>
    <property type="project" value="UniProtKB-KW"/>
</dbReference>
<dbReference type="PANTHER" id="PTHR43736">
    <property type="entry name" value="ADP-RIBOSE PYROPHOSPHATASE"/>
    <property type="match status" value="1"/>
</dbReference>
<reference evidence="4 5" key="1">
    <citation type="journal article" date="2016" name="Nat. Commun.">
        <title>Thousands of microbial genomes shed light on interconnected biogeochemical processes in an aquifer system.</title>
        <authorList>
            <person name="Anantharaman K."/>
            <person name="Brown C.T."/>
            <person name="Hug L.A."/>
            <person name="Sharon I."/>
            <person name="Castelle C.J."/>
            <person name="Probst A.J."/>
            <person name="Thomas B.C."/>
            <person name="Singh A."/>
            <person name="Wilkins M.J."/>
            <person name="Karaoz U."/>
            <person name="Brodie E.L."/>
            <person name="Williams K.H."/>
            <person name="Hubbard S.S."/>
            <person name="Banfield J.F."/>
        </authorList>
    </citation>
    <scope>NUCLEOTIDE SEQUENCE [LARGE SCALE GENOMIC DNA]</scope>
</reference>
<evidence type="ECO:0000256" key="2">
    <source>
        <dbReference type="RuleBase" id="RU003476"/>
    </source>
</evidence>
<organism evidence="4 5">
    <name type="scientific">Candidatus Magasanikbacteria bacterium RIFCSPHIGHO2_01_FULL_47_8</name>
    <dbReference type="NCBI Taxonomy" id="1798673"/>
    <lineage>
        <taxon>Bacteria</taxon>
        <taxon>Candidatus Magasanikiibacteriota</taxon>
    </lineage>
</organism>
<sequence>MKKTVSAGGVVINSKGQIAIVSQKGLSWSFPKGHVDEGEETLAAARREIYEETGLKNLVLVKPLGSFERWRGGDEQSGELKTITMFLFTTKEEVLQPIDPDNPEAKWVEKNEVANVLTYEEDRQFFKSIIQKI</sequence>
<evidence type="ECO:0000313" key="4">
    <source>
        <dbReference type="EMBL" id="OGH68892.1"/>
    </source>
</evidence>
<dbReference type="InterPro" id="IPR000086">
    <property type="entry name" value="NUDIX_hydrolase_dom"/>
</dbReference>
<dbReference type="InterPro" id="IPR015797">
    <property type="entry name" value="NUDIX_hydrolase-like_dom_sf"/>
</dbReference>
<dbReference type="PROSITE" id="PS51462">
    <property type="entry name" value="NUDIX"/>
    <property type="match status" value="1"/>
</dbReference>
<evidence type="ECO:0000259" key="3">
    <source>
        <dbReference type="PROSITE" id="PS51462"/>
    </source>
</evidence>
<dbReference type="SUPFAM" id="SSF55811">
    <property type="entry name" value="Nudix"/>
    <property type="match status" value="1"/>
</dbReference>
<evidence type="ECO:0000313" key="5">
    <source>
        <dbReference type="Proteomes" id="UP000177953"/>
    </source>
</evidence>
<comment type="similarity">
    <text evidence="2">Belongs to the Nudix hydrolase family.</text>
</comment>